<keyword evidence="3" id="KW-1185">Reference proteome</keyword>
<feature type="non-terminal residue" evidence="2">
    <location>
        <position position="1"/>
    </location>
</feature>
<organism evidence="2 3">
    <name type="scientific">Dactylonectria estremocensis</name>
    <dbReference type="NCBI Taxonomy" id="1079267"/>
    <lineage>
        <taxon>Eukaryota</taxon>
        <taxon>Fungi</taxon>
        <taxon>Dikarya</taxon>
        <taxon>Ascomycota</taxon>
        <taxon>Pezizomycotina</taxon>
        <taxon>Sordariomycetes</taxon>
        <taxon>Hypocreomycetidae</taxon>
        <taxon>Hypocreales</taxon>
        <taxon>Nectriaceae</taxon>
        <taxon>Dactylonectria</taxon>
    </lineage>
</organism>
<sequence length="160" mass="17345">TEVPMMSSVALADGKELTVGELMGRRLRASLVVLSACDTGVGRLTDGDDIIGFSRALLAAGVKNIVVSLWPVDDLATSFLMKAFYGRLMKGETGAVALREAQLAVRRSNREDMEMHALDMQQTCGGEACGRSVAPEIDQGSARGYYQPRFWAPFIFIGIR</sequence>
<dbReference type="OrthoDB" id="5099682at2759"/>
<dbReference type="PANTHER" id="PTHR10098">
    <property type="entry name" value="RAPSYN-RELATED"/>
    <property type="match status" value="1"/>
</dbReference>
<dbReference type="AlphaFoldDB" id="A0A9P9ESC0"/>
<dbReference type="EMBL" id="JAGMUU010000011">
    <property type="protein sequence ID" value="KAH7142575.1"/>
    <property type="molecule type" value="Genomic_DNA"/>
</dbReference>
<feature type="domain" description="CHAT" evidence="1">
    <location>
        <begin position="5"/>
        <end position="158"/>
    </location>
</feature>
<reference evidence="2" key="1">
    <citation type="journal article" date="2021" name="Nat. Commun.">
        <title>Genetic determinants of endophytism in the Arabidopsis root mycobiome.</title>
        <authorList>
            <person name="Mesny F."/>
            <person name="Miyauchi S."/>
            <person name="Thiergart T."/>
            <person name="Pickel B."/>
            <person name="Atanasova L."/>
            <person name="Karlsson M."/>
            <person name="Huettel B."/>
            <person name="Barry K.W."/>
            <person name="Haridas S."/>
            <person name="Chen C."/>
            <person name="Bauer D."/>
            <person name="Andreopoulos W."/>
            <person name="Pangilinan J."/>
            <person name="LaButti K."/>
            <person name="Riley R."/>
            <person name="Lipzen A."/>
            <person name="Clum A."/>
            <person name="Drula E."/>
            <person name="Henrissat B."/>
            <person name="Kohler A."/>
            <person name="Grigoriev I.V."/>
            <person name="Martin F.M."/>
            <person name="Hacquard S."/>
        </authorList>
    </citation>
    <scope>NUCLEOTIDE SEQUENCE</scope>
    <source>
        <strain evidence="2">MPI-CAGE-AT-0021</strain>
    </source>
</reference>
<proteinExistence type="predicted"/>
<comment type="caution">
    <text evidence="2">The sequence shown here is derived from an EMBL/GenBank/DDBJ whole genome shotgun (WGS) entry which is preliminary data.</text>
</comment>
<dbReference type="PANTHER" id="PTHR10098:SF108">
    <property type="entry name" value="TETRATRICOPEPTIDE REPEAT PROTEIN 28"/>
    <property type="match status" value="1"/>
</dbReference>
<gene>
    <name evidence="2" type="ORF">B0J13DRAFT_444682</name>
</gene>
<dbReference type="InterPro" id="IPR024983">
    <property type="entry name" value="CHAT_dom"/>
</dbReference>
<dbReference type="Proteomes" id="UP000717696">
    <property type="component" value="Unassembled WGS sequence"/>
</dbReference>
<evidence type="ECO:0000259" key="1">
    <source>
        <dbReference type="Pfam" id="PF12770"/>
    </source>
</evidence>
<evidence type="ECO:0000313" key="3">
    <source>
        <dbReference type="Proteomes" id="UP000717696"/>
    </source>
</evidence>
<protein>
    <submittedName>
        <fullName evidence="2">CHAT domain-containing protein</fullName>
    </submittedName>
</protein>
<evidence type="ECO:0000313" key="2">
    <source>
        <dbReference type="EMBL" id="KAH7142575.1"/>
    </source>
</evidence>
<accession>A0A9P9ESC0</accession>
<dbReference type="Pfam" id="PF12770">
    <property type="entry name" value="CHAT"/>
    <property type="match status" value="1"/>
</dbReference>
<name>A0A9P9ESC0_9HYPO</name>